<evidence type="ECO:0000256" key="4">
    <source>
        <dbReference type="ARBA" id="ARBA00023163"/>
    </source>
</evidence>
<feature type="region of interest" description="Disordered" evidence="6">
    <location>
        <begin position="95"/>
        <end position="132"/>
    </location>
</feature>
<evidence type="ECO:0000259" key="7">
    <source>
        <dbReference type="SMART" id="SM01370"/>
    </source>
</evidence>
<feature type="region of interest" description="Disordered" evidence="6">
    <location>
        <begin position="29"/>
        <end position="77"/>
    </location>
</feature>
<keyword evidence="3" id="KW-0805">Transcription regulation</keyword>
<evidence type="ECO:0000313" key="8">
    <source>
        <dbReference type="EMBL" id="CAI4216751.1"/>
    </source>
</evidence>
<dbReference type="Proteomes" id="UP000838763">
    <property type="component" value="Unassembled WGS sequence"/>
</dbReference>
<name>A0A9P1H7D9_9PEZI</name>
<keyword evidence="5" id="KW-0539">Nucleus</keyword>
<dbReference type="PANTHER" id="PTHR12228:SF0">
    <property type="entry name" value="TATA-BOX BINDING PROTEIN ASSOCIATED FACTOR 7"/>
    <property type="match status" value="1"/>
</dbReference>
<evidence type="ECO:0000256" key="3">
    <source>
        <dbReference type="ARBA" id="ARBA00023015"/>
    </source>
</evidence>
<organism evidence="8 9">
    <name type="scientific">Parascedosporium putredinis</name>
    <dbReference type="NCBI Taxonomy" id="1442378"/>
    <lineage>
        <taxon>Eukaryota</taxon>
        <taxon>Fungi</taxon>
        <taxon>Dikarya</taxon>
        <taxon>Ascomycota</taxon>
        <taxon>Pezizomycotina</taxon>
        <taxon>Sordariomycetes</taxon>
        <taxon>Hypocreomycetidae</taxon>
        <taxon>Microascales</taxon>
        <taxon>Microascaceae</taxon>
        <taxon>Parascedosporium</taxon>
    </lineage>
</organism>
<dbReference type="SMART" id="SM01370">
    <property type="entry name" value="TAFII55_N"/>
    <property type="match status" value="1"/>
</dbReference>
<dbReference type="OrthoDB" id="153872at2759"/>
<keyword evidence="4" id="KW-0804">Transcription</keyword>
<feature type="compositionally biased region" description="Acidic residues" evidence="6">
    <location>
        <begin position="316"/>
        <end position="336"/>
    </location>
</feature>
<evidence type="ECO:0000256" key="1">
    <source>
        <dbReference type="ARBA" id="ARBA00004123"/>
    </source>
</evidence>
<dbReference type="InterPro" id="IPR006751">
    <property type="entry name" value="TAFII55_prot_cons_reg"/>
</dbReference>
<reference evidence="8" key="1">
    <citation type="submission" date="2022-11" db="EMBL/GenBank/DDBJ databases">
        <authorList>
            <person name="Scott C."/>
            <person name="Bruce N."/>
        </authorList>
    </citation>
    <scope>NUCLEOTIDE SEQUENCE</scope>
</reference>
<protein>
    <recommendedName>
        <fullName evidence="7">TAFII55 protein conserved region domain-containing protein</fullName>
    </recommendedName>
</protein>
<dbReference type="AlphaFoldDB" id="A0A9P1H7D9"/>
<evidence type="ECO:0000313" key="9">
    <source>
        <dbReference type="Proteomes" id="UP000838763"/>
    </source>
</evidence>
<proteinExistence type="inferred from homology"/>
<dbReference type="EMBL" id="CALLCH030000015">
    <property type="protein sequence ID" value="CAI4216751.1"/>
    <property type="molecule type" value="Genomic_DNA"/>
</dbReference>
<dbReference type="GO" id="GO:0005669">
    <property type="term" value="C:transcription factor TFIID complex"/>
    <property type="evidence" value="ECO:0007669"/>
    <property type="project" value="InterPro"/>
</dbReference>
<feature type="domain" description="TAFII55 protein conserved region" evidence="7">
    <location>
        <begin position="134"/>
        <end position="246"/>
    </location>
</feature>
<dbReference type="GO" id="GO:0016251">
    <property type="term" value="F:RNA polymerase II general transcription initiation factor activity"/>
    <property type="evidence" value="ECO:0007669"/>
    <property type="project" value="TreeGrafter"/>
</dbReference>
<feature type="compositionally biased region" description="Basic residues" evidence="6">
    <location>
        <begin position="53"/>
        <end position="62"/>
    </location>
</feature>
<gene>
    <name evidence="8" type="ORF">PPNO1_LOCUS6399</name>
</gene>
<feature type="region of interest" description="Disordered" evidence="6">
    <location>
        <begin position="303"/>
        <end position="344"/>
    </location>
</feature>
<dbReference type="Pfam" id="PF04658">
    <property type="entry name" value="TAFII55_N"/>
    <property type="match status" value="1"/>
</dbReference>
<dbReference type="PANTHER" id="PTHR12228">
    <property type="entry name" value="TRANSCRIPTION INITIATION FACTOR TFIID 55 KD SUBUNIT-RELATED"/>
    <property type="match status" value="1"/>
</dbReference>
<comment type="caution">
    <text evidence="8">The sequence shown here is derived from an EMBL/GenBank/DDBJ whole genome shotgun (WGS) entry which is preliminary data.</text>
</comment>
<dbReference type="InterPro" id="IPR037817">
    <property type="entry name" value="TAF7"/>
</dbReference>
<keyword evidence="9" id="KW-1185">Reference proteome</keyword>
<comment type="subcellular location">
    <subcellularLocation>
        <location evidence="1">Nucleus</location>
    </subcellularLocation>
</comment>
<evidence type="ECO:0000256" key="2">
    <source>
        <dbReference type="ARBA" id="ARBA00009368"/>
    </source>
</evidence>
<comment type="similarity">
    <text evidence="2">Belongs to the TAF7 family.</text>
</comment>
<accession>A0A9P1H7D9</accession>
<sequence>MSQPEPQRPRLKISISNTRIPTARKIVFKGPQPATPIETPRSAKVATPSAKTKAGRQTKPTAKKREHDELGGDDTITIETQPKLKKRVVKLVASKGGSKPAPNIVIRAQGRPPVRPPGEGYDSEASDREDDPTVEEQIVLRMMPGSTAAISGKPSKRTNLAPDERVAPIDICQMLLVFKSVSSESEAKTVPLPAAVEPGFKWPHGLTPPMHDCVHRRFAKIISRKEIEDKEAEVERLLRLDRESRNSKWDLIDDRQAKTPGEMIEYEEDAEGEEEEVDYFQPQHDEFDATAAADLEADLEAAFEEAGSASPATQMEGEESAEDDDDDDDDDLDEEEQTRMDEVKGVRAIIADLQTQLKEKEESLKLPHVANSVILTRRVEATIRDLKSEIQLKMSSIGIEEEEEEEEED</sequence>
<dbReference type="GO" id="GO:0051123">
    <property type="term" value="P:RNA polymerase II preinitiation complex assembly"/>
    <property type="evidence" value="ECO:0007669"/>
    <property type="project" value="TreeGrafter"/>
</dbReference>
<evidence type="ECO:0000256" key="6">
    <source>
        <dbReference type="SAM" id="MobiDB-lite"/>
    </source>
</evidence>
<feature type="compositionally biased region" description="Acidic residues" evidence="6">
    <location>
        <begin position="121"/>
        <end position="132"/>
    </location>
</feature>
<evidence type="ECO:0000256" key="5">
    <source>
        <dbReference type="ARBA" id="ARBA00023242"/>
    </source>
</evidence>